<dbReference type="PANTHER" id="PTHR36181:SF4">
    <property type="entry name" value="LAGLIDADG ENDONUCLEASE"/>
    <property type="match status" value="1"/>
</dbReference>
<keyword evidence="2" id="KW-0496">Mitochondrion</keyword>
<proteinExistence type="predicted"/>
<feature type="domain" description="Homing endonuclease LAGLIDADG" evidence="1">
    <location>
        <begin position="114"/>
        <end position="205"/>
    </location>
</feature>
<dbReference type="SUPFAM" id="SSF55608">
    <property type="entry name" value="Homing endonucleases"/>
    <property type="match status" value="2"/>
</dbReference>
<evidence type="ECO:0000313" key="2">
    <source>
        <dbReference type="EMBL" id="AHY04976.1"/>
    </source>
</evidence>
<feature type="domain" description="Homing endonuclease LAGLIDADG" evidence="1">
    <location>
        <begin position="260"/>
        <end position="358"/>
    </location>
</feature>
<dbReference type="Gene3D" id="3.10.28.10">
    <property type="entry name" value="Homing endonucleases"/>
    <property type="match status" value="2"/>
</dbReference>
<dbReference type="FunFam" id="3.10.28.10:FF:000010">
    <property type="entry name" value="LAGLIDADG homing endonuclease I-LtrII"/>
    <property type="match status" value="1"/>
</dbReference>
<dbReference type="InterPro" id="IPR004860">
    <property type="entry name" value="LAGLIDADG_dom"/>
</dbReference>
<organism evidence="2">
    <name type="scientific">Magnusiomyces magnusii</name>
    <name type="common">Yeast</name>
    <name type="synonym">Dipodascus magnusii</name>
    <dbReference type="NCBI Taxonomy" id="43963"/>
    <lineage>
        <taxon>Eukaryota</taxon>
        <taxon>Fungi</taxon>
        <taxon>Dikarya</taxon>
        <taxon>Ascomycota</taxon>
        <taxon>Saccharomycotina</taxon>
        <taxon>Dipodascomycetes</taxon>
        <taxon>Dipodascales</taxon>
        <taxon>Dipodascaceae</taxon>
        <taxon>Magnusiomyces</taxon>
    </lineage>
</organism>
<accession>A0A023UPB0</accession>
<dbReference type="Pfam" id="PF00961">
    <property type="entry name" value="LAGLIDADG_1"/>
    <property type="match status" value="2"/>
</dbReference>
<sequence>MSSGCKLSNYGNILKLMSPSHKGNFMSGWSNYSGMVTAHKIYESIMDNRVSKSELLINFVKEQRVYGSYHLFIRNCERWLRYTLMALERGYHIKIPSKLSSNNVNNYNMDPWFITGLADAEGCFSIKVGARQQLEFIIGLHPSDINLLKEVHEYFGIGNLRSRTSDNVFSVVKLKDILTHIIPHFEKYPLQTKKRADYLLFKEAVLAKASKEKDIKLKLLSLKASINWGLSEKLKNEYPLIVPAKRPEFEFDKPLDPNWIAGFVSGDGSFIVNYHKNPKNKAKYSARLRFNISQHVRDEVLINYMVSYFNCGVTHISKKLALYDVQKFDDIINIIIPFFFKYKVKGVKWENFLKWVEVSKIMEQNGHLTDKGIEEIRIIREQINSFRLKNLTKHDKFD</sequence>
<geneLocation type="mitochondrion" evidence="2"/>
<reference evidence="2" key="1">
    <citation type="journal article" date="2014" name="Proc. Natl. Acad. Sci. U.S.A.">
        <title>Massive programmed translational jumping in mitochondria.</title>
        <authorList>
            <person name="Lang B.F."/>
            <person name="Jakubkova M."/>
            <person name="Hegedusova E."/>
            <person name="Daoud R."/>
            <person name="Forget L."/>
            <person name="Brejova B."/>
            <person name="Vinar T."/>
            <person name="Kosa P."/>
            <person name="Fricova D."/>
            <person name="Nebohacova M."/>
            <person name="Griac P."/>
            <person name="Tomaska L."/>
            <person name="Burger G."/>
            <person name="Nosek J."/>
        </authorList>
    </citation>
    <scope>NUCLEOTIDE SEQUENCE</scope>
    <source>
        <strain evidence="2">270</strain>
    </source>
</reference>
<dbReference type="AlphaFoldDB" id="A0A023UPB0"/>
<protein>
    <recommendedName>
        <fullName evidence="1">Homing endonuclease LAGLIDADG domain-containing protein</fullName>
    </recommendedName>
</protein>
<gene>
    <name evidence="2" type="primary">orf398</name>
</gene>
<dbReference type="PANTHER" id="PTHR36181">
    <property type="entry name" value="INTRON-ENCODED ENDONUCLEASE AI3-RELATED"/>
    <property type="match status" value="1"/>
</dbReference>
<dbReference type="InterPro" id="IPR027434">
    <property type="entry name" value="Homing_endonucl"/>
</dbReference>
<dbReference type="InterPro" id="IPR051289">
    <property type="entry name" value="LAGLIDADG_Endonuclease"/>
</dbReference>
<evidence type="ECO:0000259" key="1">
    <source>
        <dbReference type="Pfam" id="PF00961"/>
    </source>
</evidence>
<dbReference type="EMBL" id="KJ459953">
    <property type="protein sequence ID" value="AHY04976.1"/>
    <property type="molecule type" value="Genomic_DNA"/>
</dbReference>
<name>A0A023UPB0_MAGMU</name>
<dbReference type="GO" id="GO:0004519">
    <property type="term" value="F:endonuclease activity"/>
    <property type="evidence" value="ECO:0007669"/>
    <property type="project" value="InterPro"/>
</dbReference>
<dbReference type="GO" id="GO:0005739">
    <property type="term" value="C:mitochondrion"/>
    <property type="evidence" value="ECO:0007669"/>
    <property type="project" value="UniProtKB-ARBA"/>
</dbReference>